<accession>A0ABV7U6F6</accession>
<keyword evidence="3" id="KW-0276">Fatty acid metabolism</keyword>
<dbReference type="InterPro" id="IPR009081">
    <property type="entry name" value="PP-bd_ACP"/>
</dbReference>
<dbReference type="RefSeq" id="WP_377762294.1">
    <property type="nucleotide sequence ID" value="NZ_JBHRXY010000011.1"/>
</dbReference>
<dbReference type="InterPro" id="IPR036736">
    <property type="entry name" value="ACP-like_sf"/>
</dbReference>
<evidence type="ECO:0000313" key="7">
    <source>
        <dbReference type="Proteomes" id="UP001595539"/>
    </source>
</evidence>
<proteinExistence type="inferred from homology"/>
<keyword evidence="7" id="KW-1185">Reference proteome</keyword>
<dbReference type="PROSITE" id="PS50075">
    <property type="entry name" value="CARRIER"/>
    <property type="match status" value="1"/>
</dbReference>
<dbReference type="SUPFAM" id="SSF56801">
    <property type="entry name" value="Acetyl-CoA synthetase-like"/>
    <property type="match status" value="1"/>
</dbReference>
<keyword evidence="4" id="KW-0443">Lipid metabolism</keyword>
<protein>
    <submittedName>
        <fullName evidence="6">Phosphopantetheine-binding protein</fullName>
    </submittedName>
</protein>
<dbReference type="EMBL" id="JBHRXY010000011">
    <property type="protein sequence ID" value="MFC3630528.1"/>
    <property type="molecule type" value="Genomic_DNA"/>
</dbReference>
<dbReference type="Gene3D" id="3.30.300.30">
    <property type="match status" value="1"/>
</dbReference>
<dbReference type="Pfam" id="PF00550">
    <property type="entry name" value="PP-binding"/>
    <property type="match status" value="1"/>
</dbReference>
<gene>
    <name evidence="6" type="ORF">ACFOM8_13850</name>
</gene>
<dbReference type="Gene3D" id="1.10.1200.10">
    <property type="entry name" value="ACP-like"/>
    <property type="match status" value="1"/>
</dbReference>
<evidence type="ECO:0000313" key="6">
    <source>
        <dbReference type="EMBL" id="MFC3630528.1"/>
    </source>
</evidence>
<evidence type="ECO:0000256" key="1">
    <source>
        <dbReference type="ARBA" id="ARBA00006432"/>
    </source>
</evidence>
<comment type="caution">
    <text evidence="6">The sequence shown here is derived from an EMBL/GenBank/DDBJ whole genome shotgun (WGS) entry which is preliminary data.</text>
</comment>
<dbReference type="PANTHER" id="PTHR43859">
    <property type="entry name" value="ACYL-ACTIVATING ENZYME"/>
    <property type="match status" value="1"/>
</dbReference>
<evidence type="ECO:0000259" key="5">
    <source>
        <dbReference type="PROSITE" id="PS50075"/>
    </source>
</evidence>
<evidence type="ECO:0000256" key="4">
    <source>
        <dbReference type="ARBA" id="ARBA00023098"/>
    </source>
</evidence>
<comment type="similarity">
    <text evidence="1">Belongs to the ATP-dependent AMP-binding enzyme family.</text>
</comment>
<sequence>MAGRVKHQIDRGGEKIASEEVEHLPMRHPGAAQAALVALPGAGPGKKSCAFVVARTAPRGIDLRRPLTGPGVADHKLPDRLRFVETLPLTAVGKTDKRLLRARPDLFGTDTGEDMSLIDNAALQDDWLAAQVARMTDEDGIGPDDDLTLCGLDSMGVMRLALLLEERGIVLSFDDLIARPTLNAWRALIARHRA</sequence>
<dbReference type="Proteomes" id="UP001595539">
    <property type="component" value="Unassembled WGS sequence"/>
</dbReference>
<name>A0ABV7U6F6_9RHOB</name>
<dbReference type="PANTHER" id="PTHR43859:SF4">
    <property type="entry name" value="BUTANOATE--COA LIGASE AAE1-RELATED"/>
    <property type="match status" value="1"/>
</dbReference>
<feature type="domain" description="Carrier" evidence="5">
    <location>
        <begin position="119"/>
        <end position="193"/>
    </location>
</feature>
<reference evidence="7" key="1">
    <citation type="journal article" date="2019" name="Int. J. Syst. Evol. Microbiol.">
        <title>The Global Catalogue of Microorganisms (GCM) 10K type strain sequencing project: providing services to taxonomists for standard genome sequencing and annotation.</title>
        <authorList>
            <consortium name="The Broad Institute Genomics Platform"/>
            <consortium name="The Broad Institute Genome Sequencing Center for Infectious Disease"/>
            <person name="Wu L."/>
            <person name="Ma J."/>
        </authorList>
    </citation>
    <scope>NUCLEOTIDE SEQUENCE [LARGE SCALE GENOMIC DNA]</scope>
    <source>
        <strain evidence="7">KCTC 42473</strain>
    </source>
</reference>
<dbReference type="InterPro" id="IPR025110">
    <property type="entry name" value="AMP-bd_C"/>
</dbReference>
<evidence type="ECO:0000256" key="2">
    <source>
        <dbReference type="ARBA" id="ARBA00022598"/>
    </source>
</evidence>
<keyword evidence="2" id="KW-0436">Ligase</keyword>
<evidence type="ECO:0000256" key="3">
    <source>
        <dbReference type="ARBA" id="ARBA00022832"/>
    </source>
</evidence>
<dbReference type="InterPro" id="IPR045851">
    <property type="entry name" value="AMP-bd_C_sf"/>
</dbReference>
<dbReference type="SUPFAM" id="SSF47336">
    <property type="entry name" value="ACP-like"/>
    <property type="match status" value="1"/>
</dbReference>
<dbReference type="Pfam" id="PF13193">
    <property type="entry name" value="AMP-binding_C"/>
    <property type="match status" value="1"/>
</dbReference>
<organism evidence="6 7">
    <name type="scientific">Paracoccus angustae</name>
    <dbReference type="NCBI Taxonomy" id="1671480"/>
    <lineage>
        <taxon>Bacteria</taxon>
        <taxon>Pseudomonadati</taxon>
        <taxon>Pseudomonadota</taxon>
        <taxon>Alphaproteobacteria</taxon>
        <taxon>Rhodobacterales</taxon>
        <taxon>Paracoccaceae</taxon>
        <taxon>Paracoccus</taxon>
    </lineage>
</organism>